<protein>
    <submittedName>
        <fullName evidence="8">Uncharacterized membrane-anchored protein YitT, contains DUF161 and DUF2179 domains</fullName>
    </submittedName>
</protein>
<dbReference type="InterPro" id="IPR015867">
    <property type="entry name" value="N-reg_PII/ATP_PRibTrfase_C"/>
</dbReference>
<dbReference type="Proteomes" id="UP000199428">
    <property type="component" value="Unassembled WGS sequence"/>
</dbReference>
<evidence type="ECO:0000256" key="1">
    <source>
        <dbReference type="ARBA" id="ARBA00004651"/>
    </source>
</evidence>
<comment type="subcellular location">
    <subcellularLocation>
        <location evidence="1">Cell membrane</location>
        <topology evidence="1">Multi-pass membrane protein</topology>
    </subcellularLocation>
</comment>
<dbReference type="Pfam" id="PF02588">
    <property type="entry name" value="YitT_membrane"/>
    <property type="match status" value="1"/>
</dbReference>
<dbReference type="InterPro" id="IPR019264">
    <property type="entry name" value="DUF2179"/>
</dbReference>
<dbReference type="PIRSF" id="PIRSF006483">
    <property type="entry name" value="Membrane_protein_YitT"/>
    <property type="match status" value="1"/>
</dbReference>
<name>A0A1G5RV33_PSEXY</name>
<feature type="transmembrane region" description="Helical" evidence="6">
    <location>
        <begin position="79"/>
        <end position="99"/>
    </location>
</feature>
<feature type="transmembrane region" description="Helical" evidence="6">
    <location>
        <begin position="7"/>
        <end position="26"/>
    </location>
</feature>
<feature type="transmembrane region" description="Helical" evidence="6">
    <location>
        <begin position="105"/>
        <end position="124"/>
    </location>
</feature>
<dbReference type="Pfam" id="PF10035">
    <property type="entry name" value="DUF2179"/>
    <property type="match status" value="1"/>
</dbReference>
<feature type="domain" description="DUF2179" evidence="7">
    <location>
        <begin position="219"/>
        <end position="273"/>
    </location>
</feature>
<dbReference type="AlphaFoldDB" id="A0A1G5RV33"/>
<evidence type="ECO:0000256" key="5">
    <source>
        <dbReference type="ARBA" id="ARBA00023136"/>
    </source>
</evidence>
<dbReference type="InterPro" id="IPR003740">
    <property type="entry name" value="YitT"/>
</dbReference>
<gene>
    <name evidence="8" type="ORF">SAMN02910350_01051</name>
</gene>
<dbReference type="InterPro" id="IPR051461">
    <property type="entry name" value="UPF0750_membrane"/>
</dbReference>
<keyword evidence="4 6" id="KW-1133">Transmembrane helix</keyword>
<accession>A0A1G5RV33</accession>
<evidence type="ECO:0000259" key="7">
    <source>
        <dbReference type="Pfam" id="PF10035"/>
    </source>
</evidence>
<evidence type="ECO:0000256" key="6">
    <source>
        <dbReference type="SAM" id="Phobius"/>
    </source>
</evidence>
<evidence type="ECO:0000256" key="3">
    <source>
        <dbReference type="ARBA" id="ARBA00022692"/>
    </source>
</evidence>
<keyword evidence="2" id="KW-1003">Cell membrane</keyword>
<reference evidence="8 9" key="1">
    <citation type="submission" date="2016-10" db="EMBL/GenBank/DDBJ databases">
        <authorList>
            <person name="de Groot N.N."/>
        </authorList>
    </citation>
    <scope>NUCLEOTIDE SEQUENCE [LARGE SCALE GENOMIC DNA]</scope>
    <source>
        <strain evidence="8 9">DSM 10317</strain>
    </source>
</reference>
<organism evidence="8 9">
    <name type="scientific">Pseudobutyrivibrio xylanivorans</name>
    <dbReference type="NCBI Taxonomy" id="185007"/>
    <lineage>
        <taxon>Bacteria</taxon>
        <taxon>Bacillati</taxon>
        <taxon>Bacillota</taxon>
        <taxon>Clostridia</taxon>
        <taxon>Lachnospirales</taxon>
        <taxon>Lachnospiraceae</taxon>
        <taxon>Pseudobutyrivibrio</taxon>
    </lineage>
</organism>
<dbReference type="GO" id="GO:0005886">
    <property type="term" value="C:plasma membrane"/>
    <property type="evidence" value="ECO:0007669"/>
    <property type="project" value="UniProtKB-SubCell"/>
</dbReference>
<keyword evidence="3 6" id="KW-0812">Transmembrane</keyword>
<dbReference type="EMBL" id="FMWK01000004">
    <property type="protein sequence ID" value="SCZ78005.1"/>
    <property type="molecule type" value="Genomic_DNA"/>
</dbReference>
<dbReference type="PANTHER" id="PTHR33545:SF5">
    <property type="entry name" value="UPF0750 MEMBRANE PROTEIN YITT"/>
    <property type="match status" value="1"/>
</dbReference>
<feature type="transmembrane region" description="Helical" evidence="6">
    <location>
        <begin position="144"/>
        <end position="166"/>
    </location>
</feature>
<evidence type="ECO:0000256" key="2">
    <source>
        <dbReference type="ARBA" id="ARBA00022475"/>
    </source>
</evidence>
<evidence type="ECO:0000256" key="4">
    <source>
        <dbReference type="ARBA" id="ARBA00022989"/>
    </source>
</evidence>
<keyword evidence="5 6" id="KW-0472">Membrane</keyword>
<evidence type="ECO:0000313" key="8">
    <source>
        <dbReference type="EMBL" id="SCZ78005.1"/>
    </source>
</evidence>
<proteinExistence type="predicted"/>
<feature type="transmembrane region" description="Helical" evidence="6">
    <location>
        <begin position="46"/>
        <end position="67"/>
    </location>
</feature>
<feature type="transmembrane region" description="Helical" evidence="6">
    <location>
        <begin position="172"/>
        <end position="191"/>
    </location>
</feature>
<dbReference type="Gene3D" id="3.30.70.120">
    <property type="match status" value="1"/>
</dbReference>
<dbReference type="RefSeq" id="WP_090161886.1">
    <property type="nucleotide sequence ID" value="NZ_FMWK01000004.1"/>
</dbReference>
<dbReference type="PANTHER" id="PTHR33545">
    <property type="entry name" value="UPF0750 MEMBRANE PROTEIN YITT-RELATED"/>
    <property type="match status" value="1"/>
</dbReference>
<dbReference type="CDD" id="cd16380">
    <property type="entry name" value="YitT_C"/>
    <property type="match status" value="1"/>
</dbReference>
<evidence type="ECO:0000313" key="9">
    <source>
        <dbReference type="Proteomes" id="UP000199428"/>
    </source>
</evidence>
<sequence>MRQIFKTALIVVLGNFCYALAVAFFIEPSHLITGGGTGLALFIHHMWGIHTSYAVFVINTILFLVGWRAMGRRFAANTLLSTFCLPVEIHIAEIIAAQYEPVDDIVLCTIFGGLIIGASLGVVIRTGASTGGMDIPPIVLNKYFGTSISGVMWICDICVLVVQALFTDKTMVLYGIILVVIYTMTLDKTLILGKAKTQIKIVSKKSDDIRRAILQSIDRGVTVMYGRTGYLGKDTEICLSIVSTRELAKTEQLVHSIDPEAFIIISRVSEVKGRGFTEQKKYL</sequence>